<dbReference type="EMBL" id="CYGY02000042">
    <property type="protein sequence ID" value="SIT44540.1"/>
    <property type="molecule type" value="Genomic_DNA"/>
</dbReference>
<accession>A0A1N7SB07</accession>
<keyword evidence="2" id="KW-1185">Reference proteome</keyword>
<dbReference type="Proteomes" id="UP000195569">
    <property type="component" value="Unassembled WGS sequence"/>
</dbReference>
<protein>
    <submittedName>
        <fullName evidence="1">Uncharacterized protein</fullName>
    </submittedName>
</protein>
<reference evidence="1" key="1">
    <citation type="submission" date="2016-12" db="EMBL/GenBank/DDBJ databases">
        <authorList>
            <person name="Moulin L."/>
        </authorList>
    </citation>
    <scope>NUCLEOTIDE SEQUENCE [LARGE SCALE GENOMIC DNA]</scope>
    <source>
        <strain evidence="1">STM 7183</strain>
    </source>
</reference>
<dbReference type="AlphaFoldDB" id="A0A1N7SB07"/>
<evidence type="ECO:0000313" key="2">
    <source>
        <dbReference type="Proteomes" id="UP000195569"/>
    </source>
</evidence>
<organism evidence="1 2">
    <name type="scientific">Paraburkholderia piptadeniae</name>
    <dbReference type="NCBI Taxonomy" id="1701573"/>
    <lineage>
        <taxon>Bacteria</taxon>
        <taxon>Pseudomonadati</taxon>
        <taxon>Pseudomonadota</taxon>
        <taxon>Betaproteobacteria</taxon>
        <taxon>Burkholderiales</taxon>
        <taxon>Burkholderiaceae</taxon>
        <taxon>Paraburkholderia</taxon>
    </lineage>
</organism>
<name>A0A1N7SB07_9BURK</name>
<comment type="caution">
    <text evidence="1">The sequence shown here is derived from an EMBL/GenBank/DDBJ whole genome shotgun (WGS) entry which is preliminary data.</text>
</comment>
<evidence type="ECO:0000313" key="1">
    <source>
        <dbReference type="EMBL" id="SIT44540.1"/>
    </source>
</evidence>
<proteinExistence type="predicted"/>
<gene>
    <name evidence="1" type="ORF">BN2476_420054</name>
</gene>
<sequence length="74" mass="7178">MRAGCTRTGPLAVVPLAVDGGGLKPGNVARGCEALREPGTGTAGRPAWLACAPWTAVFAAAPAACAGTITASSQ</sequence>